<evidence type="ECO:0000313" key="2">
    <source>
        <dbReference type="EMBL" id="PXW59029.1"/>
    </source>
</evidence>
<evidence type="ECO:0000259" key="1">
    <source>
        <dbReference type="Pfam" id="PF13946"/>
    </source>
</evidence>
<comment type="caution">
    <text evidence="2">The sequence shown here is derived from an EMBL/GenBank/DDBJ whole genome shotgun (WGS) entry which is preliminary data.</text>
</comment>
<dbReference type="InterPro" id="IPR025282">
    <property type="entry name" value="DUF4214"/>
</dbReference>
<sequence length="443" mass="48051">MQENIVFNDETGSVSDEMRVQLEASYKHALADWMARLPSPHPLDIKLTIVSSLERGRIAETEVAGLKTIAYRDNGAGVRLMPHAAYKAITGIDNQEDVADIDVRIPRRMVDALSFDGTFDVVHRYDATTLFRHEVAHALFMAAAPDPAKGNVTGWQSNVIEGDGVTTVFGAHARAFLPAGIPLANPVHLDPDVARRFGSALGAQLPQGVAVKISALDEALMSDSGLPTALNDRMVFGPWYHGEVDMGGGLDLAVIQAPGNQYRISHETDKITLASKIRYAAPGGDEGAFKPELTLHNVERIQFSNTLLAFDVDGHAGQAYRLSRTVYGEDQPDAVLARQLQALDQGKALRTLAGELVATDDFSARYGSAASGADLITRFYHGILGRAPDAAGAEFWRKCMAEGLGEDQLLFYFAESSEHKELTSPLLGIVLQINMEEPMWQVG</sequence>
<evidence type="ECO:0000313" key="3">
    <source>
        <dbReference type="Proteomes" id="UP000248021"/>
    </source>
</evidence>
<dbReference type="Proteomes" id="UP000248021">
    <property type="component" value="Unassembled WGS sequence"/>
</dbReference>
<dbReference type="EMBL" id="QJJK01000005">
    <property type="protein sequence ID" value="PXW59029.1"/>
    <property type="molecule type" value="Genomic_DNA"/>
</dbReference>
<dbReference type="OrthoDB" id="7975253at2"/>
<reference evidence="2 3" key="1">
    <citation type="submission" date="2018-05" db="EMBL/GenBank/DDBJ databases">
        <title>Genomic Encyclopedia of Type Strains, Phase IV (KMG-IV): sequencing the most valuable type-strain genomes for metagenomic binning, comparative biology and taxonomic classification.</title>
        <authorList>
            <person name="Goeker M."/>
        </authorList>
    </citation>
    <scope>NUCLEOTIDE SEQUENCE [LARGE SCALE GENOMIC DNA]</scope>
    <source>
        <strain evidence="2 3">DSM 6462</strain>
    </source>
</reference>
<dbReference type="AlphaFoldDB" id="A0A2V3U849"/>
<gene>
    <name evidence="2" type="ORF">C7450_105378</name>
</gene>
<protein>
    <submittedName>
        <fullName evidence="2">Uncharacterized protein DUF4214</fullName>
    </submittedName>
</protein>
<keyword evidence="3" id="KW-1185">Reference proteome</keyword>
<proteinExistence type="predicted"/>
<name>A0A2V3U849_9HYPH</name>
<organism evidence="2 3">
    <name type="scientific">Chelatococcus asaccharovorans</name>
    <dbReference type="NCBI Taxonomy" id="28210"/>
    <lineage>
        <taxon>Bacteria</taxon>
        <taxon>Pseudomonadati</taxon>
        <taxon>Pseudomonadota</taxon>
        <taxon>Alphaproteobacteria</taxon>
        <taxon>Hyphomicrobiales</taxon>
        <taxon>Chelatococcaceae</taxon>
        <taxon>Chelatococcus</taxon>
    </lineage>
</organism>
<dbReference type="Pfam" id="PF13946">
    <property type="entry name" value="DUF4214"/>
    <property type="match status" value="1"/>
</dbReference>
<dbReference type="RefSeq" id="WP_110375066.1">
    <property type="nucleotide sequence ID" value="NZ_JAHBRY010000001.1"/>
</dbReference>
<accession>A0A2V3U849</accession>
<feature type="domain" description="DUF4214" evidence="1">
    <location>
        <begin position="355"/>
        <end position="422"/>
    </location>
</feature>